<proteinExistence type="predicted"/>
<evidence type="ECO:0000256" key="1">
    <source>
        <dbReference type="SAM" id="SignalP"/>
    </source>
</evidence>
<evidence type="ECO:0008006" key="4">
    <source>
        <dbReference type="Google" id="ProtNLM"/>
    </source>
</evidence>
<gene>
    <name evidence="2" type="ORF">BG844_15405</name>
</gene>
<accession>A0A1K0GVK4</accession>
<feature type="chain" id="PRO_5039353710" description="Ig-like domain-containing protein" evidence="1">
    <location>
        <begin position="30"/>
        <end position="140"/>
    </location>
</feature>
<dbReference type="Proteomes" id="UP000182486">
    <property type="component" value="Unassembled WGS sequence"/>
</dbReference>
<keyword evidence="3" id="KW-1185">Reference proteome</keyword>
<keyword evidence="1" id="KW-0732">Signal</keyword>
<comment type="caution">
    <text evidence="2">The sequence shown here is derived from an EMBL/GenBank/DDBJ whole genome shotgun (WGS) entry which is preliminary data.</text>
</comment>
<organism evidence="2 3">
    <name type="scientific">Couchioplanes caeruleus subsp. caeruleus</name>
    <dbReference type="NCBI Taxonomy" id="56427"/>
    <lineage>
        <taxon>Bacteria</taxon>
        <taxon>Bacillati</taxon>
        <taxon>Actinomycetota</taxon>
        <taxon>Actinomycetes</taxon>
        <taxon>Micromonosporales</taxon>
        <taxon>Micromonosporaceae</taxon>
        <taxon>Couchioplanes</taxon>
    </lineage>
</organism>
<dbReference type="AlphaFoldDB" id="A0A1K0GVK4"/>
<sequence length="140" mass="14370">MIRTTNRSVLARHTARVAFAAGIAGLALAAVPQAAYASADGWGGTLRPGEQHCLTARATANYQVRADGQATGAGARFKVTRNGGLVYGTPSGTISGFAYEGRTSLGTFAGAGSYTVCATNNNATNTLVNIHVFTDADLPY</sequence>
<dbReference type="RefSeq" id="WP_071806015.1">
    <property type="nucleotide sequence ID" value="NZ_MEIA01000157.1"/>
</dbReference>
<protein>
    <recommendedName>
        <fullName evidence="4">Ig-like domain-containing protein</fullName>
    </recommendedName>
</protein>
<reference evidence="2 3" key="1">
    <citation type="submission" date="2016-09" db="EMBL/GenBank/DDBJ databases">
        <title>Couchioplanes caeruleus draft genome sequence.</title>
        <authorList>
            <person name="Sheehan J."/>
            <person name="Caffrey P."/>
        </authorList>
    </citation>
    <scope>NUCLEOTIDE SEQUENCE [LARGE SCALE GENOMIC DNA]</scope>
    <source>
        <strain evidence="2 3">DSM 43634</strain>
    </source>
</reference>
<evidence type="ECO:0000313" key="3">
    <source>
        <dbReference type="Proteomes" id="UP000182486"/>
    </source>
</evidence>
<dbReference type="EMBL" id="MEIA01000157">
    <property type="protein sequence ID" value="OJF13419.1"/>
    <property type="molecule type" value="Genomic_DNA"/>
</dbReference>
<feature type="signal peptide" evidence="1">
    <location>
        <begin position="1"/>
        <end position="29"/>
    </location>
</feature>
<evidence type="ECO:0000313" key="2">
    <source>
        <dbReference type="EMBL" id="OJF13419.1"/>
    </source>
</evidence>
<name>A0A1K0GVK4_9ACTN</name>